<evidence type="ECO:0000313" key="2">
    <source>
        <dbReference type="Proteomes" id="UP001066276"/>
    </source>
</evidence>
<reference evidence="1" key="1">
    <citation type="journal article" date="2022" name="bioRxiv">
        <title>Sequencing and chromosome-scale assembly of the giantPleurodeles waltlgenome.</title>
        <authorList>
            <person name="Brown T."/>
            <person name="Elewa A."/>
            <person name="Iarovenko S."/>
            <person name="Subramanian E."/>
            <person name="Araus A.J."/>
            <person name="Petzold A."/>
            <person name="Susuki M."/>
            <person name="Suzuki K.-i.T."/>
            <person name="Hayashi T."/>
            <person name="Toyoda A."/>
            <person name="Oliveira C."/>
            <person name="Osipova E."/>
            <person name="Leigh N.D."/>
            <person name="Simon A."/>
            <person name="Yun M.H."/>
        </authorList>
    </citation>
    <scope>NUCLEOTIDE SEQUENCE</scope>
    <source>
        <strain evidence="1">20211129_DDA</strain>
        <tissue evidence="1">Liver</tissue>
    </source>
</reference>
<comment type="caution">
    <text evidence="1">The sequence shown here is derived from an EMBL/GenBank/DDBJ whole genome shotgun (WGS) entry which is preliminary data.</text>
</comment>
<keyword evidence="2" id="KW-1185">Reference proteome</keyword>
<protein>
    <submittedName>
        <fullName evidence="1">Uncharacterized protein</fullName>
    </submittedName>
</protein>
<accession>A0AAV7RTK4</accession>
<dbReference type="EMBL" id="JANPWB010000009">
    <property type="protein sequence ID" value="KAJ1154519.1"/>
    <property type="molecule type" value="Genomic_DNA"/>
</dbReference>
<evidence type="ECO:0000313" key="1">
    <source>
        <dbReference type="EMBL" id="KAJ1154519.1"/>
    </source>
</evidence>
<sequence length="95" mass="10748">MSRVAARRSKGSMSKCADATQDIRLKWMAVVWWWMMLSSTDVEGEDGVFGRRLGDKEIVDGSVNQPTNDYGIGDTDDENNIFLMVEEADDNHFID</sequence>
<dbReference type="Proteomes" id="UP001066276">
    <property type="component" value="Chromosome 5"/>
</dbReference>
<gene>
    <name evidence="1" type="ORF">NDU88_007270</name>
</gene>
<dbReference type="AlphaFoldDB" id="A0AAV7RTK4"/>
<name>A0AAV7RTK4_PLEWA</name>
<organism evidence="1 2">
    <name type="scientific">Pleurodeles waltl</name>
    <name type="common">Iberian ribbed newt</name>
    <dbReference type="NCBI Taxonomy" id="8319"/>
    <lineage>
        <taxon>Eukaryota</taxon>
        <taxon>Metazoa</taxon>
        <taxon>Chordata</taxon>
        <taxon>Craniata</taxon>
        <taxon>Vertebrata</taxon>
        <taxon>Euteleostomi</taxon>
        <taxon>Amphibia</taxon>
        <taxon>Batrachia</taxon>
        <taxon>Caudata</taxon>
        <taxon>Salamandroidea</taxon>
        <taxon>Salamandridae</taxon>
        <taxon>Pleurodelinae</taxon>
        <taxon>Pleurodeles</taxon>
    </lineage>
</organism>
<proteinExistence type="predicted"/>